<dbReference type="EMBL" id="WUAV01000006">
    <property type="protein sequence ID" value="KAF1749590.1"/>
    <property type="molecule type" value="Genomic_DNA"/>
</dbReference>
<evidence type="ECO:0000313" key="3">
    <source>
        <dbReference type="Proteomes" id="UP000483820"/>
    </source>
</evidence>
<dbReference type="Proteomes" id="UP000483820">
    <property type="component" value="Chromosome X"/>
</dbReference>
<feature type="domain" description="F-box" evidence="1">
    <location>
        <begin position="4"/>
        <end position="54"/>
    </location>
</feature>
<dbReference type="AlphaFoldDB" id="A0A6A5G3U6"/>
<dbReference type="PANTHER" id="PTHR22899:SF0">
    <property type="entry name" value="F-BOX ASSOCIATED DOMAIN-CONTAINING PROTEIN-RELATED"/>
    <property type="match status" value="1"/>
</dbReference>
<dbReference type="InterPro" id="IPR001810">
    <property type="entry name" value="F-box_dom"/>
</dbReference>
<name>A0A6A5G3U6_CAERE</name>
<protein>
    <recommendedName>
        <fullName evidence="1">F-box domain-containing protein</fullName>
    </recommendedName>
</protein>
<reference evidence="2 3" key="1">
    <citation type="submission" date="2019-12" db="EMBL/GenBank/DDBJ databases">
        <title>Chromosome-level assembly of the Caenorhabditis remanei genome.</title>
        <authorList>
            <person name="Teterina A.A."/>
            <person name="Willis J.H."/>
            <person name="Phillips P.C."/>
        </authorList>
    </citation>
    <scope>NUCLEOTIDE SEQUENCE [LARGE SCALE GENOMIC DNA]</scope>
    <source>
        <strain evidence="2 3">PX506</strain>
        <tissue evidence="2">Whole organism</tissue>
    </source>
</reference>
<dbReference type="GeneID" id="9813928"/>
<sequence length="247" mass="28805">MTTPFRLLSLPCAPLKRVIQCFDLRELVACSVLSKRMNVASRGAGFRYDFFVELNGNFLRVYRYMDNTFFFNLDDRINYLVVQNPRHREQARWSNLGLSTGEWLSRILHVTNYQQFQLYIGDAPTIDMNCRLLFSALSEIKSVSVITLQNETNTFVQKVIDVILPKTSTFFIQTHHMSKKELQKMLIQNLVSLEIYCDGLRFQLDDLLMTNATQIGVNPAHLSGKDLNRYFKHWMALNSNSRMEHFS</sequence>
<dbReference type="PANTHER" id="PTHR22899">
    <property type="entry name" value="CYCLIN-RELATED F-BOX FAMILY"/>
    <property type="match status" value="1"/>
</dbReference>
<proteinExistence type="predicted"/>
<dbReference type="KEGG" id="crq:GCK72_026058"/>
<dbReference type="RefSeq" id="XP_003102041.2">
    <property type="nucleotide sequence ID" value="XM_003101993.2"/>
</dbReference>
<accession>A0A6A5G3U6</accession>
<evidence type="ECO:0000259" key="1">
    <source>
        <dbReference type="PROSITE" id="PS50181"/>
    </source>
</evidence>
<dbReference type="Pfam" id="PF07735">
    <property type="entry name" value="FBA_2"/>
    <property type="match status" value="1"/>
</dbReference>
<dbReference type="InterPro" id="IPR012885">
    <property type="entry name" value="F-box_Sdz-33"/>
</dbReference>
<organism evidence="2 3">
    <name type="scientific">Caenorhabditis remanei</name>
    <name type="common">Caenorhabditis vulgaris</name>
    <dbReference type="NCBI Taxonomy" id="31234"/>
    <lineage>
        <taxon>Eukaryota</taxon>
        <taxon>Metazoa</taxon>
        <taxon>Ecdysozoa</taxon>
        <taxon>Nematoda</taxon>
        <taxon>Chromadorea</taxon>
        <taxon>Rhabditida</taxon>
        <taxon>Rhabditina</taxon>
        <taxon>Rhabditomorpha</taxon>
        <taxon>Rhabditoidea</taxon>
        <taxon>Rhabditidae</taxon>
        <taxon>Peloderinae</taxon>
        <taxon>Caenorhabditis</taxon>
    </lineage>
</organism>
<gene>
    <name evidence="2" type="ORF">GCK72_026058</name>
</gene>
<evidence type="ECO:0000313" key="2">
    <source>
        <dbReference type="EMBL" id="KAF1749590.1"/>
    </source>
</evidence>
<dbReference type="InterPro" id="IPR053222">
    <property type="entry name" value="Zygotic_Embryogenesis-Asso"/>
</dbReference>
<comment type="caution">
    <text evidence="2">The sequence shown here is derived from an EMBL/GenBank/DDBJ whole genome shotgun (WGS) entry which is preliminary data.</text>
</comment>
<dbReference type="PROSITE" id="PS50181">
    <property type="entry name" value="FBOX"/>
    <property type="match status" value="1"/>
</dbReference>
<dbReference type="CTD" id="9813928"/>
<dbReference type="Pfam" id="PF00646">
    <property type="entry name" value="F-box"/>
    <property type="match status" value="1"/>
</dbReference>